<reference evidence="1 2" key="1">
    <citation type="journal article" date="2019" name="Commun. Biol.">
        <title>The bagworm genome reveals a unique fibroin gene that provides high tensile strength.</title>
        <authorList>
            <person name="Kono N."/>
            <person name="Nakamura H."/>
            <person name="Ohtoshi R."/>
            <person name="Tomita M."/>
            <person name="Numata K."/>
            <person name="Arakawa K."/>
        </authorList>
    </citation>
    <scope>NUCLEOTIDE SEQUENCE [LARGE SCALE GENOMIC DNA]</scope>
</reference>
<evidence type="ECO:0000313" key="1">
    <source>
        <dbReference type="EMBL" id="GBP30276.1"/>
    </source>
</evidence>
<sequence length="136" mass="15212">MVDFYDEALSLATIHNSFNEFKRGPIKLTDDLREGRPSTAATEDNIVLCMIETDKRVIYQEICTSLGFDSITPPGGPSSRRSGIEIVTQVKRKLTTLASLASIFRELSPSSFQGVVNLKRSRLTRAGRRPRRRAIV</sequence>
<gene>
    <name evidence="1" type="ORF">EVAR_27888_1</name>
</gene>
<dbReference type="OrthoDB" id="10017160at2759"/>
<comment type="caution">
    <text evidence="1">The sequence shown here is derived from an EMBL/GenBank/DDBJ whole genome shotgun (WGS) entry which is preliminary data.</text>
</comment>
<keyword evidence="2" id="KW-1185">Reference proteome</keyword>
<name>A0A4C1UW84_EUMVA</name>
<accession>A0A4C1UW84</accession>
<dbReference type="EMBL" id="BGZK01000231">
    <property type="protein sequence ID" value="GBP30276.1"/>
    <property type="molecule type" value="Genomic_DNA"/>
</dbReference>
<proteinExistence type="predicted"/>
<dbReference type="AlphaFoldDB" id="A0A4C1UW84"/>
<dbReference type="Proteomes" id="UP000299102">
    <property type="component" value="Unassembled WGS sequence"/>
</dbReference>
<protein>
    <submittedName>
        <fullName evidence="1">Uncharacterized protein</fullName>
    </submittedName>
</protein>
<organism evidence="1 2">
    <name type="scientific">Eumeta variegata</name>
    <name type="common">Bagworm moth</name>
    <name type="synonym">Eumeta japonica</name>
    <dbReference type="NCBI Taxonomy" id="151549"/>
    <lineage>
        <taxon>Eukaryota</taxon>
        <taxon>Metazoa</taxon>
        <taxon>Ecdysozoa</taxon>
        <taxon>Arthropoda</taxon>
        <taxon>Hexapoda</taxon>
        <taxon>Insecta</taxon>
        <taxon>Pterygota</taxon>
        <taxon>Neoptera</taxon>
        <taxon>Endopterygota</taxon>
        <taxon>Lepidoptera</taxon>
        <taxon>Glossata</taxon>
        <taxon>Ditrysia</taxon>
        <taxon>Tineoidea</taxon>
        <taxon>Psychidae</taxon>
        <taxon>Oiketicinae</taxon>
        <taxon>Eumeta</taxon>
    </lineage>
</organism>
<evidence type="ECO:0000313" key="2">
    <source>
        <dbReference type="Proteomes" id="UP000299102"/>
    </source>
</evidence>